<protein>
    <submittedName>
        <fullName evidence="1">Uncharacterized protein</fullName>
    </submittedName>
</protein>
<sequence length="163" mass="18787">MRGREPRFYTVRPRIGVPSAYGANTDAGLYISLHNLAPQCERPSRGYQLPRDLLSTLLNEDKSSSITYHKQLVEYQSLFSARYFSKVTEAICPVLLRKEAIICLEALLLRATLTEYDNLRKSLFSQIPGLQSVLQSHILLRDWLIQPSYFPHSSMERKQLQEN</sequence>
<name>A0A4C1YCF5_EUMVA</name>
<evidence type="ECO:0000313" key="1">
    <source>
        <dbReference type="EMBL" id="GBP72339.1"/>
    </source>
</evidence>
<keyword evidence="2" id="KW-1185">Reference proteome</keyword>
<comment type="caution">
    <text evidence="1">The sequence shown here is derived from an EMBL/GenBank/DDBJ whole genome shotgun (WGS) entry which is preliminary data.</text>
</comment>
<proteinExistence type="predicted"/>
<organism evidence="1 2">
    <name type="scientific">Eumeta variegata</name>
    <name type="common">Bagworm moth</name>
    <name type="synonym">Eumeta japonica</name>
    <dbReference type="NCBI Taxonomy" id="151549"/>
    <lineage>
        <taxon>Eukaryota</taxon>
        <taxon>Metazoa</taxon>
        <taxon>Ecdysozoa</taxon>
        <taxon>Arthropoda</taxon>
        <taxon>Hexapoda</taxon>
        <taxon>Insecta</taxon>
        <taxon>Pterygota</taxon>
        <taxon>Neoptera</taxon>
        <taxon>Endopterygota</taxon>
        <taxon>Lepidoptera</taxon>
        <taxon>Glossata</taxon>
        <taxon>Ditrysia</taxon>
        <taxon>Tineoidea</taxon>
        <taxon>Psychidae</taxon>
        <taxon>Oiketicinae</taxon>
        <taxon>Eumeta</taxon>
    </lineage>
</organism>
<dbReference type="EMBL" id="BGZK01001141">
    <property type="protein sequence ID" value="GBP72339.1"/>
    <property type="molecule type" value="Genomic_DNA"/>
</dbReference>
<dbReference type="AlphaFoldDB" id="A0A4C1YCF5"/>
<accession>A0A4C1YCF5</accession>
<dbReference type="Proteomes" id="UP000299102">
    <property type="component" value="Unassembled WGS sequence"/>
</dbReference>
<reference evidence="1 2" key="1">
    <citation type="journal article" date="2019" name="Commun. Biol.">
        <title>The bagworm genome reveals a unique fibroin gene that provides high tensile strength.</title>
        <authorList>
            <person name="Kono N."/>
            <person name="Nakamura H."/>
            <person name="Ohtoshi R."/>
            <person name="Tomita M."/>
            <person name="Numata K."/>
            <person name="Arakawa K."/>
        </authorList>
    </citation>
    <scope>NUCLEOTIDE SEQUENCE [LARGE SCALE GENOMIC DNA]</scope>
</reference>
<evidence type="ECO:0000313" key="2">
    <source>
        <dbReference type="Proteomes" id="UP000299102"/>
    </source>
</evidence>
<gene>
    <name evidence="1" type="ORF">EVAR_90436_1</name>
</gene>